<evidence type="ECO:0000259" key="1">
    <source>
        <dbReference type="SMART" id="SM00530"/>
    </source>
</evidence>
<dbReference type="GO" id="GO:0003677">
    <property type="term" value="F:DNA binding"/>
    <property type="evidence" value="ECO:0007669"/>
    <property type="project" value="InterPro"/>
</dbReference>
<keyword evidence="3" id="KW-1185">Reference proteome</keyword>
<dbReference type="CDD" id="cd00093">
    <property type="entry name" value="HTH_XRE"/>
    <property type="match status" value="1"/>
</dbReference>
<evidence type="ECO:0000313" key="2">
    <source>
        <dbReference type="EMBL" id="MBB5433498.1"/>
    </source>
</evidence>
<dbReference type="Gene3D" id="3.30.450.180">
    <property type="match status" value="1"/>
</dbReference>
<name>A0A7W8QN47_9ACTN</name>
<dbReference type="SUPFAM" id="SSF47413">
    <property type="entry name" value="lambda repressor-like DNA-binding domains"/>
    <property type="match status" value="1"/>
</dbReference>
<dbReference type="Gene3D" id="1.10.260.40">
    <property type="entry name" value="lambda repressor-like DNA-binding domains"/>
    <property type="match status" value="1"/>
</dbReference>
<accession>A0A7W8QN47</accession>
<dbReference type="PANTHER" id="PTHR35010:SF2">
    <property type="entry name" value="BLL4672 PROTEIN"/>
    <property type="match status" value="1"/>
</dbReference>
<dbReference type="SMART" id="SM00530">
    <property type="entry name" value="HTH_XRE"/>
    <property type="match status" value="1"/>
</dbReference>
<evidence type="ECO:0000313" key="3">
    <source>
        <dbReference type="Proteomes" id="UP000572635"/>
    </source>
</evidence>
<gene>
    <name evidence="2" type="ORF">HDA36_003582</name>
</gene>
<dbReference type="RefSeq" id="WP_184393299.1">
    <property type="nucleotide sequence ID" value="NZ_BAAAJD010000130.1"/>
</dbReference>
<dbReference type="Proteomes" id="UP000572635">
    <property type="component" value="Unassembled WGS sequence"/>
</dbReference>
<dbReference type="AlphaFoldDB" id="A0A7W8QN47"/>
<organism evidence="2 3">
    <name type="scientific">Nocardiopsis composta</name>
    <dbReference type="NCBI Taxonomy" id="157465"/>
    <lineage>
        <taxon>Bacteria</taxon>
        <taxon>Bacillati</taxon>
        <taxon>Actinomycetota</taxon>
        <taxon>Actinomycetes</taxon>
        <taxon>Streptosporangiales</taxon>
        <taxon>Nocardiopsidaceae</taxon>
        <taxon>Nocardiopsis</taxon>
    </lineage>
</organism>
<dbReference type="InterPro" id="IPR041413">
    <property type="entry name" value="MLTR_LBD"/>
</dbReference>
<dbReference type="InterPro" id="IPR001387">
    <property type="entry name" value="Cro/C1-type_HTH"/>
</dbReference>
<dbReference type="Pfam" id="PF17765">
    <property type="entry name" value="MLTR_LBD"/>
    <property type="match status" value="1"/>
</dbReference>
<sequence>MGEANRLGEYLKARRAQVTPADVGLPPGGNRRVPGLRREEVAWLAGLSTDYYTRLEQGREQRPSASVLNALARTLLLEADAQQYLFAIAVPGPQAPARRGGGRLPEGLTDLIDEWSAHPVVVADECYRVVAANQLGRALYAGHAYSDDLARLVFLDPGAAGFYRDWSAVASSTVAGIRASATRDPDDTALTALVGDLSVRSPEFASRWAKGEVREKTSGALRLRHPVVGDLDLGYQTFRPGAAPGLLLKVYRAAPGTETADNLAVLGSLTAPPAEASRRRTDTPPS</sequence>
<comment type="caution">
    <text evidence="2">The sequence shown here is derived from an EMBL/GenBank/DDBJ whole genome shotgun (WGS) entry which is preliminary data.</text>
</comment>
<dbReference type="EMBL" id="JACHDB010000001">
    <property type="protein sequence ID" value="MBB5433498.1"/>
    <property type="molecule type" value="Genomic_DNA"/>
</dbReference>
<proteinExistence type="predicted"/>
<dbReference type="InterPro" id="IPR010982">
    <property type="entry name" value="Lambda_DNA-bd_dom_sf"/>
</dbReference>
<protein>
    <submittedName>
        <fullName evidence="2">Transcriptional regulator with XRE-family HTH domain</fullName>
    </submittedName>
</protein>
<reference evidence="2 3" key="1">
    <citation type="submission" date="2020-08" db="EMBL/GenBank/DDBJ databases">
        <title>Sequencing the genomes of 1000 actinobacteria strains.</title>
        <authorList>
            <person name="Klenk H.-P."/>
        </authorList>
    </citation>
    <scope>NUCLEOTIDE SEQUENCE [LARGE SCALE GENOMIC DNA]</scope>
    <source>
        <strain evidence="2 3">DSM 44551</strain>
    </source>
</reference>
<dbReference type="PANTHER" id="PTHR35010">
    <property type="entry name" value="BLL4672 PROTEIN-RELATED"/>
    <property type="match status" value="1"/>
</dbReference>
<dbReference type="Pfam" id="PF13560">
    <property type="entry name" value="HTH_31"/>
    <property type="match status" value="1"/>
</dbReference>
<feature type="domain" description="HTH cro/C1-type" evidence="1">
    <location>
        <begin position="6"/>
        <end position="82"/>
    </location>
</feature>